<dbReference type="Proteomes" id="UP001159363">
    <property type="component" value="Chromosome 13"/>
</dbReference>
<protein>
    <submittedName>
        <fullName evidence="1">Uncharacterized protein</fullName>
    </submittedName>
</protein>
<organism evidence="1 2">
    <name type="scientific">Dryococelus australis</name>
    <dbReference type="NCBI Taxonomy" id="614101"/>
    <lineage>
        <taxon>Eukaryota</taxon>
        <taxon>Metazoa</taxon>
        <taxon>Ecdysozoa</taxon>
        <taxon>Arthropoda</taxon>
        <taxon>Hexapoda</taxon>
        <taxon>Insecta</taxon>
        <taxon>Pterygota</taxon>
        <taxon>Neoptera</taxon>
        <taxon>Polyneoptera</taxon>
        <taxon>Phasmatodea</taxon>
        <taxon>Verophasmatodea</taxon>
        <taxon>Anareolatae</taxon>
        <taxon>Phasmatidae</taxon>
        <taxon>Eurycanthinae</taxon>
        <taxon>Dryococelus</taxon>
    </lineage>
</organism>
<comment type="caution">
    <text evidence="1">The sequence shown here is derived from an EMBL/GenBank/DDBJ whole genome shotgun (WGS) entry which is preliminary data.</text>
</comment>
<evidence type="ECO:0000313" key="2">
    <source>
        <dbReference type="Proteomes" id="UP001159363"/>
    </source>
</evidence>
<name>A0ABQ9G933_9NEOP</name>
<accession>A0ABQ9G933</accession>
<keyword evidence="2" id="KW-1185">Reference proteome</keyword>
<proteinExistence type="predicted"/>
<gene>
    <name evidence="1" type="ORF">PR048_030476</name>
</gene>
<sequence length="316" mass="33958">MHHKLCAPITCNSVRKGVASYLCSSQWRNDAGSSTHSTVKVGLMPNSNANLTCLYSSTIGLPPDVTKRMWPSCAKCRRLLLAAEHERTPPAGSTRLRCDAFAMNGSQAVRRSASASSGLCGVLALRFSASACDGEEIAAPSQTASVADRSSLNCETVSIARRSPSQHNTSLYCATIFRLGELISPAPHSADDGPLPIAIGCLVSRPHPHQCFSLVNSRIPPRRTRFNPGPGHRIFARGNLAGRCRWSAGFLGDLPFPTPLFALKTSLLRAAQISSLTHWLINRQASTPLTHTHPVLEVRIVDPGIVAGWETPPVDI</sequence>
<dbReference type="EMBL" id="JARBHB010000014">
    <property type="protein sequence ID" value="KAJ8868935.1"/>
    <property type="molecule type" value="Genomic_DNA"/>
</dbReference>
<reference evidence="1 2" key="1">
    <citation type="submission" date="2023-02" db="EMBL/GenBank/DDBJ databases">
        <title>LHISI_Scaffold_Assembly.</title>
        <authorList>
            <person name="Stuart O.P."/>
            <person name="Cleave R."/>
            <person name="Magrath M.J.L."/>
            <person name="Mikheyev A.S."/>
        </authorList>
    </citation>
    <scope>NUCLEOTIDE SEQUENCE [LARGE SCALE GENOMIC DNA]</scope>
    <source>
        <strain evidence="1">Daus_M_001</strain>
        <tissue evidence="1">Leg muscle</tissue>
    </source>
</reference>
<evidence type="ECO:0000313" key="1">
    <source>
        <dbReference type="EMBL" id="KAJ8868935.1"/>
    </source>
</evidence>